<dbReference type="InterPro" id="IPR000560">
    <property type="entry name" value="His_Pase_clade-2"/>
</dbReference>
<dbReference type="InterPro" id="IPR029033">
    <property type="entry name" value="His_PPase_superfam"/>
</dbReference>
<evidence type="ECO:0000313" key="4">
    <source>
        <dbReference type="Proteomes" id="UP000772434"/>
    </source>
</evidence>
<evidence type="ECO:0000313" key="3">
    <source>
        <dbReference type="EMBL" id="KAF9075651.1"/>
    </source>
</evidence>
<dbReference type="CDD" id="cd07061">
    <property type="entry name" value="HP_HAP_like"/>
    <property type="match status" value="1"/>
</dbReference>
<dbReference type="InterPro" id="IPR033379">
    <property type="entry name" value="Acid_Pase_AS"/>
</dbReference>
<keyword evidence="2" id="KW-0732">Signal</keyword>
<evidence type="ECO:0000256" key="2">
    <source>
        <dbReference type="SAM" id="SignalP"/>
    </source>
</evidence>
<organism evidence="3 4">
    <name type="scientific">Rhodocollybia butyracea</name>
    <dbReference type="NCBI Taxonomy" id="206335"/>
    <lineage>
        <taxon>Eukaryota</taxon>
        <taxon>Fungi</taxon>
        <taxon>Dikarya</taxon>
        <taxon>Basidiomycota</taxon>
        <taxon>Agaricomycotina</taxon>
        <taxon>Agaricomycetes</taxon>
        <taxon>Agaricomycetidae</taxon>
        <taxon>Agaricales</taxon>
        <taxon>Marasmiineae</taxon>
        <taxon>Omphalotaceae</taxon>
        <taxon>Rhodocollybia</taxon>
    </lineage>
</organism>
<dbReference type="Pfam" id="PF00328">
    <property type="entry name" value="His_Phos_2"/>
    <property type="match status" value="1"/>
</dbReference>
<dbReference type="PANTHER" id="PTHR20963:SF24">
    <property type="entry name" value="3-PHYTASE B"/>
    <property type="match status" value="1"/>
</dbReference>
<dbReference type="GO" id="GO:0003993">
    <property type="term" value="F:acid phosphatase activity"/>
    <property type="evidence" value="ECO:0007669"/>
    <property type="project" value="TreeGrafter"/>
</dbReference>
<keyword evidence="1" id="KW-0378">Hydrolase</keyword>
<evidence type="ECO:0000256" key="1">
    <source>
        <dbReference type="ARBA" id="ARBA00022801"/>
    </source>
</evidence>
<keyword evidence="4" id="KW-1185">Reference proteome</keyword>
<proteinExistence type="predicted"/>
<dbReference type="AlphaFoldDB" id="A0A9P5Q035"/>
<accession>A0A9P5Q035</accession>
<dbReference type="PROSITE" id="PS00616">
    <property type="entry name" value="HIS_ACID_PHOSPHAT_1"/>
    <property type="match status" value="1"/>
</dbReference>
<sequence length="398" mass="44688">MFFRSSIFISFFLLAANPAQFQMLWGQYAPYAPVAAYAEPSGCLINQVHLVQRHGSRYPTKTQNKVIDDAVKKLKNAVAAKKIVGPEFEFLTKFEYAIGPDKEGQLTRIGLEESYESGRVQYSRYKHLATIPLVHTSSIKRVELSAKEWIKGFEAASVEDAKEIKIPPPNRSKRWCTHKAAKATAKTPTEAWKKDYLPHILHGAGLTEDEVHGLMSMCAFHSSIIRSSSSDSTLSPFCGIFTDDQFKDFAWQSALSKYYIGKGGIHDDNKYELSPVGFAEILYTRLLSHKESDTKFYADFSHDNEMSGIVQVLGLFPQARDLSSDVRDDSSTWKISEITRFAGRIQVERMTCKAFGNQQLVRVLVNDAVQPLAWCKANKAKNGLCKVEQFVKGPAQHA</sequence>
<gene>
    <name evidence="3" type="ORF">BDP27DRAFT_1358809</name>
</gene>
<name>A0A9P5Q035_9AGAR</name>
<dbReference type="OrthoDB" id="6509975at2759"/>
<feature type="signal peptide" evidence="2">
    <location>
        <begin position="1"/>
        <end position="21"/>
    </location>
</feature>
<dbReference type="EMBL" id="JADNRY010000009">
    <property type="protein sequence ID" value="KAF9075651.1"/>
    <property type="molecule type" value="Genomic_DNA"/>
</dbReference>
<reference evidence="3" key="1">
    <citation type="submission" date="2020-11" db="EMBL/GenBank/DDBJ databases">
        <authorList>
            <consortium name="DOE Joint Genome Institute"/>
            <person name="Ahrendt S."/>
            <person name="Riley R."/>
            <person name="Andreopoulos W."/>
            <person name="Labutti K."/>
            <person name="Pangilinan J."/>
            <person name="Ruiz-Duenas F.J."/>
            <person name="Barrasa J.M."/>
            <person name="Sanchez-Garcia M."/>
            <person name="Camarero S."/>
            <person name="Miyauchi S."/>
            <person name="Serrano A."/>
            <person name="Linde D."/>
            <person name="Babiker R."/>
            <person name="Drula E."/>
            <person name="Ayuso-Fernandez I."/>
            <person name="Pacheco R."/>
            <person name="Padilla G."/>
            <person name="Ferreira P."/>
            <person name="Barriuso J."/>
            <person name="Kellner H."/>
            <person name="Castanera R."/>
            <person name="Alfaro M."/>
            <person name="Ramirez L."/>
            <person name="Pisabarro A.G."/>
            <person name="Kuo A."/>
            <person name="Tritt A."/>
            <person name="Lipzen A."/>
            <person name="He G."/>
            <person name="Yan M."/>
            <person name="Ng V."/>
            <person name="Cullen D."/>
            <person name="Martin F."/>
            <person name="Rosso M.-N."/>
            <person name="Henrissat B."/>
            <person name="Hibbett D."/>
            <person name="Martinez A.T."/>
            <person name="Grigoriev I.V."/>
        </authorList>
    </citation>
    <scope>NUCLEOTIDE SEQUENCE</scope>
    <source>
        <strain evidence="3">AH 40177</strain>
    </source>
</reference>
<dbReference type="Proteomes" id="UP000772434">
    <property type="component" value="Unassembled WGS sequence"/>
</dbReference>
<feature type="chain" id="PRO_5040352159" evidence="2">
    <location>
        <begin position="22"/>
        <end position="398"/>
    </location>
</feature>
<comment type="caution">
    <text evidence="3">The sequence shown here is derived from an EMBL/GenBank/DDBJ whole genome shotgun (WGS) entry which is preliminary data.</text>
</comment>
<protein>
    <submittedName>
        <fullName evidence="3">Histidine phosphatase superfamily</fullName>
    </submittedName>
</protein>
<dbReference type="PANTHER" id="PTHR20963">
    <property type="entry name" value="MULTIPLE INOSITOL POLYPHOSPHATE PHOSPHATASE-RELATED"/>
    <property type="match status" value="1"/>
</dbReference>
<dbReference type="Gene3D" id="3.40.50.1240">
    <property type="entry name" value="Phosphoglycerate mutase-like"/>
    <property type="match status" value="1"/>
</dbReference>
<dbReference type="SUPFAM" id="SSF53254">
    <property type="entry name" value="Phosphoglycerate mutase-like"/>
    <property type="match status" value="1"/>
</dbReference>